<accession>A0ACD1A904</accession>
<keyword evidence="1" id="KW-0347">Helicase</keyword>
<dbReference type="Proteomes" id="UP000594014">
    <property type="component" value="Chromosome"/>
</dbReference>
<proteinExistence type="predicted"/>
<protein>
    <submittedName>
        <fullName evidence="1">DEAD/DEAH box helicase</fullName>
    </submittedName>
</protein>
<evidence type="ECO:0000313" key="1">
    <source>
        <dbReference type="EMBL" id="QOX62890.1"/>
    </source>
</evidence>
<gene>
    <name evidence="1" type="ORF">FRZ06_05820</name>
</gene>
<keyword evidence="1" id="KW-0547">Nucleotide-binding</keyword>
<organism evidence="1 2">
    <name type="scientific">Anoxybacterium hadale</name>
    <dbReference type="NCBI Taxonomy" id="3408580"/>
    <lineage>
        <taxon>Bacteria</taxon>
        <taxon>Bacillati</taxon>
        <taxon>Bacillota</taxon>
        <taxon>Clostridia</taxon>
        <taxon>Peptostreptococcales</taxon>
        <taxon>Anaerovoracaceae</taxon>
        <taxon>Anoxybacterium</taxon>
    </lineage>
</organism>
<evidence type="ECO:0000313" key="2">
    <source>
        <dbReference type="Proteomes" id="UP000594014"/>
    </source>
</evidence>
<keyword evidence="2" id="KW-1185">Reference proteome</keyword>
<dbReference type="EMBL" id="CP042469">
    <property type="protein sequence ID" value="QOX62890.1"/>
    <property type="molecule type" value="Genomic_DNA"/>
</dbReference>
<name>A0ACD1A904_9FIRM</name>
<reference evidence="1" key="1">
    <citation type="submission" date="2019-08" db="EMBL/GenBank/DDBJ databases">
        <title>Genome sequence of Clostridiales bacterium MT110.</title>
        <authorList>
            <person name="Cao J."/>
        </authorList>
    </citation>
    <scope>NUCLEOTIDE SEQUENCE</scope>
    <source>
        <strain evidence="1">MT110</strain>
    </source>
</reference>
<sequence>MPENSLKIFHKLTSLWFTKNLGAPTAVQEQAWPVIAAGSHTLVSAPTGTGKTLTAFLVFIDRLLEEAENGNLKQELQLVYISPLKSLAGDIRENLRRPLEGILEERMKAGISSSGAELLVGIRTGDTTQTERNRMIRKPPHILITTPESLYLMLTSKSGQKILRTAKAIIFDELHAMIDSKRGAHLMLSAARLDRLCGQPLQRIGLSATIEPLTIAAQYLSPDPVTVISPKMEKQIHIEVKSPFADHKVRMKDPVWQELARMVYVHCNGTSSAIAFVEGRAYAEKLAYFINQIGGEGFARTHHGSLSKEQRYEVEHALRSGALRLLCATSSMELGIDVGEIDRVFQVGCPRTISSTMQRLGRAGHNPNRISVMYMFPREAVEGLYCGLTAEVARKGGIEYSKPPRLCFDILAQHLVSMACGDGYSVEEVMELLPRAYPFREVTAEDIREVLRMLAGDYEHDRDIPVRPRILYDRIHDRVMGDAYSRMLAVSAGGTIPDRGLYACRTESGVKLGELDEEFVFETRIGDRFLLGTFAWQIVSIQKDTVIVSQANTTGARMPFWHGDLKGRKMRTGIAFGRIFRQLTHADQACSVQKELEKLGLDQDAAESAASFIKRQLQSTVILPDDRTILVEHFIDENSNHQMMVHSVFGRPVNEPLSMLVKEAASRHLDTAINCAADDDGFLLFPYDGSPLPQGLLQEVVPDTAAQIVSALLPATPLYNMNFRYNVAHALLMGVKNNQRQPLWIQRMRSAELLSSLVEQENHPLIRETRRECLEDYWDLPGVESLLNGIRTGEIEIRELYNDIPSPMSLALRRQTEADMMYDYAPTPQKIHKATAAAVKKAEGITPAPEHLISIAERSRLPEDAQQLHSLLMMEGDLTAGELDVPVEWLESLADNGRALYIEPGLWIAAEQEREYEEALADGDKKARKRLVQRLLRYRGAKSPDQVAERYLWPEEIALDLLNSLCTEEKAVEQEGLYFHAGLYDQARAETIKSRRKQVTTQPAERYATLLSGRIERSASAEEQLELALKNLSDQSFPADAWEQILLPARVKQYRPELLDNFLSHGTVFWQFCSGEGIASDAEPDSNAGHGANLKPGSAGRLHFHWTEDLDWEADLSKTLESLDGNERIIYQALLQFGASFMHRLNGLVEGSPYDTLIQLAAKGLVTADSFIPVRHWLDWDRLQKGTARQRVNARMKILSTGRWEAIRPLKSLTEDELLDRNFDRSVILCRETIQGLSWSKALESLRIWEFTGRARRGYFLEGLSGIQFIREKDYGAAILTLEQPRNQLLWLNAIDPAQPWGKSLPHKSDRKFQNLSGSIVALRSGVPVAVVERQGRSLRVFEPDALEEAMLVFVKRYENHTIFPSQKRIIIKDYPQEAADALCNAGFRRELQDYVLYRSY</sequence>
<keyword evidence="1" id="KW-0067">ATP-binding</keyword>
<keyword evidence="1" id="KW-0378">Hydrolase</keyword>